<evidence type="ECO:0000256" key="1">
    <source>
        <dbReference type="ARBA" id="ARBA00004651"/>
    </source>
</evidence>
<dbReference type="Pfam" id="PF00892">
    <property type="entry name" value="EamA"/>
    <property type="match status" value="2"/>
</dbReference>
<dbReference type="InterPro" id="IPR051258">
    <property type="entry name" value="Diverse_Substrate_Transporter"/>
</dbReference>
<feature type="transmembrane region" description="Helical" evidence="6">
    <location>
        <begin position="61"/>
        <end position="81"/>
    </location>
</feature>
<dbReference type="PANTHER" id="PTHR42920:SF11">
    <property type="entry name" value="INNER MEMBRANE PROTEIN YTFF"/>
    <property type="match status" value="1"/>
</dbReference>
<feature type="transmembrane region" description="Helical" evidence="6">
    <location>
        <begin position="148"/>
        <end position="166"/>
    </location>
</feature>
<feature type="domain" description="EamA" evidence="7">
    <location>
        <begin position="147"/>
        <end position="282"/>
    </location>
</feature>
<feature type="transmembrane region" description="Helical" evidence="6">
    <location>
        <begin position="119"/>
        <end position="136"/>
    </location>
</feature>
<evidence type="ECO:0000256" key="5">
    <source>
        <dbReference type="ARBA" id="ARBA00023136"/>
    </source>
</evidence>
<dbReference type="PANTHER" id="PTHR42920">
    <property type="entry name" value="OS03G0707200 PROTEIN-RELATED"/>
    <property type="match status" value="1"/>
</dbReference>
<feature type="transmembrane region" description="Helical" evidence="6">
    <location>
        <begin position="178"/>
        <end position="196"/>
    </location>
</feature>
<gene>
    <name evidence="8" type="ORF">BOW51_01730</name>
</gene>
<feature type="transmembrane region" description="Helical" evidence="6">
    <location>
        <begin position="241"/>
        <end position="261"/>
    </location>
</feature>
<reference evidence="8 9" key="1">
    <citation type="submission" date="2016-11" db="EMBL/GenBank/DDBJ databases">
        <title>Mixed transmission modes and dynamic genome evolution in an obligate animal-bacterial symbiosis.</title>
        <authorList>
            <person name="Russell S.L."/>
            <person name="Corbett-Detig R.B."/>
            <person name="Cavanaugh C.M."/>
        </authorList>
    </citation>
    <scope>NUCLEOTIDE SEQUENCE [LARGE SCALE GENOMIC DNA]</scope>
    <source>
        <strain evidence="8">Se-Cadez</strain>
    </source>
</reference>
<proteinExistence type="predicted"/>
<keyword evidence="9" id="KW-1185">Reference proteome</keyword>
<keyword evidence="4 6" id="KW-1133">Transmembrane helix</keyword>
<feature type="transmembrane region" description="Helical" evidence="6">
    <location>
        <begin position="87"/>
        <end position="107"/>
    </location>
</feature>
<evidence type="ECO:0000256" key="2">
    <source>
        <dbReference type="ARBA" id="ARBA00022475"/>
    </source>
</evidence>
<dbReference type="GO" id="GO:0005886">
    <property type="term" value="C:plasma membrane"/>
    <property type="evidence" value="ECO:0007669"/>
    <property type="project" value="UniProtKB-SubCell"/>
</dbReference>
<organism evidence="8 9">
    <name type="scientific">Solemya velesiana gill symbiont</name>
    <dbReference type="NCBI Taxonomy" id="1918948"/>
    <lineage>
        <taxon>Bacteria</taxon>
        <taxon>Pseudomonadati</taxon>
        <taxon>Pseudomonadota</taxon>
        <taxon>Gammaproteobacteria</taxon>
        <taxon>sulfur-oxidizing symbionts</taxon>
    </lineage>
</organism>
<comment type="subcellular location">
    <subcellularLocation>
        <location evidence="1">Cell membrane</location>
        <topology evidence="1">Multi-pass membrane protein</topology>
    </subcellularLocation>
</comment>
<feature type="domain" description="EamA" evidence="7">
    <location>
        <begin position="2"/>
        <end position="132"/>
    </location>
</feature>
<dbReference type="Proteomes" id="UP000190896">
    <property type="component" value="Unassembled WGS sequence"/>
</dbReference>
<dbReference type="EMBL" id="MPRJ01000007">
    <property type="protein sequence ID" value="OOZ37558.1"/>
    <property type="molecule type" value="Genomic_DNA"/>
</dbReference>
<evidence type="ECO:0000256" key="3">
    <source>
        <dbReference type="ARBA" id="ARBA00022692"/>
    </source>
</evidence>
<keyword evidence="3 6" id="KW-0812">Transmembrane</keyword>
<sequence>MLLALTTLFWAGNAVVGKVAVGLISGIEISFWRWVIALLLLTPFAYKAVIHDLAYYRDHWVKMLLLGFLSVSVYNTFQYLALQWTSVINVGVVTATMPLMVFMLTWIAGQERASRFQQLGLFVALCGVLLVITRGSPSVLLGLKLNPGDLLMLLAVFSFALYSVLIKPLPSSLDKLGLLWMLVFLGVLGILPFYLWDITRHHTFTLDMHTGLILLYVGIFPSILSYFFWNKAVTLGGANLAGMFCNLIPVYALLLAVVLLGESLSSYQLFGMLGIFAEIFLATSFRTRPGKRKT</sequence>
<dbReference type="InterPro" id="IPR037185">
    <property type="entry name" value="EmrE-like"/>
</dbReference>
<accession>A0A1T2KXH4</accession>
<dbReference type="SUPFAM" id="SSF103481">
    <property type="entry name" value="Multidrug resistance efflux transporter EmrE"/>
    <property type="match status" value="2"/>
</dbReference>
<evidence type="ECO:0000259" key="7">
    <source>
        <dbReference type="Pfam" id="PF00892"/>
    </source>
</evidence>
<evidence type="ECO:0000256" key="4">
    <source>
        <dbReference type="ARBA" id="ARBA00022989"/>
    </source>
</evidence>
<feature type="transmembrane region" description="Helical" evidence="6">
    <location>
        <begin position="267"/>
        <end position="285"/>
    </location>
</feature>
<evidence type="ECO:0000313" key="9">
    <source>
        <dbReference type="Proteomes" id="UP000190896"/>
    </source>
</evidence>
<feature type="transmembrane region" description="Helical" evidence="6">
    <location>
        <begin position="208"/>
        <end position="229"/>
    </location>
</feature>
<protein>
    <recommendedName>
        <fullName evidence="7">EamA domain-containing protein</fullName>
    </recommendedName>
</protein>
<evidence type="ECO:0000313" key="8">
    <source>
        <dbReference type="EMBL" id="OOZ37558.1"/>
    </source>
</evidence>
<comment type="caution">
    <text evidence="8">The sequence shown here is derived from an EMBL/GenBank/DDBJ whole genome shotgun (WGS) entry which is preliminary data.</text>
</comment>
<dbReference type="InterPro" id="IPR000620">
    <property type="entry name" value="EamA_dom"/>
</dbReference>
<keyword evidence="2" id="KW-1003">Cell membrane</keyword>
<feature type="transmembrane region" description="Helical" evidence="6">
    <location>
        <begin position="30"/>
        <end position="49"/>
    </location>
</feature>
<keyword evidence="5 6" id="KW-0472">Membrane</keyword>
<name>A0A1T2KXH4_9GAMM</name>
<evidence type="ECO:0000256" key="6">
    <source>
        <dbReference type="SAM" id="Phobius"/>
    </source>
</evidence>
<dbReference type="AlphaFoldDB" id="A0A1T2KXH4"/>